<keyword evidence="4" id="KW-1185">Reference proteome</keyword>
<evidence type="ECO:0000256" key="2">
    <source>
        <dbReference type="SAM" id="Phobius"/>
    </source>
</evidence>
<dbReference type="AlphaFoldDB" id="A0A0L0DK21"/>
<dbReference type="Proteomes" id="UP000054408">
    <property type="component" value="Unassembled WGS sequence"/>
</dbReference>
<dbReference type="EMBL" id="GL349475">
    <property type="protein sequence ID" value="KNC52744.1"/>
    <property type="molecule type" value="Genomic_DNA"/>
</dbReference>
<dbReference type="GeneID" id="25567274"/>
<evidence type="ECO:0000313" key="4">
    <source>
        <dbReference type="Proteomes" id="UP000054408"/>
    </source>
</evidence>
<keyword evidence="2" id="KW-0812">Transmembrane</keyword>
<protein>
    <submittedName>
        <fullName evidence="3">Uncharacterized protein</fullName>
    </submittedName>
</protein>
<reference evidence="3 4" key="1">
    <citation type="submission" date="2010-05" db="EMBL/GenBank/DDBJ databases">
        <title>The Genome Sequence of Thecamonas trahens ATCC 50062.</title>
        <authorList>
            <consortium name="The Broad Institute Genome Sequencing Platform"/>
            <person name="Russ C."/>
            <person name="Cuomo C."/>
            <person name="Shea T."/>
            <person name="Young S.K."/>
            <person name="Zeng Q."/>
            <person name="Koehrsen M."/>
            <person name="Haas B."/>
            <person name="Borodovsky M."/>
            <person name="Guigo R."/>
            <person name="Alvarado L."/>
            <person name="Berlin A."/>
            <person name="Bochicchio J."/>
            <person name="Borenstein D."/>
            <person name="Chapman S."/>
            <person name="Chen Z."/>
            <person name="Freedman E."/>
            <person name="Gellesch M."/>
            <person name="Goldberg J."/>
            <person name="Griggs A."/>
            <person name="Gujja S."/>
            <person name="Heilman E."/>
            <person name="Heiman D."/>
            <person name="Hepburn T."/>
            <person name="Howarth C."/>
            <person name="Jen D."/>
            <person name="Larson L."/>
            <person name="Mehta T."/>
            <person name="Park D."/>
            <person name="Pearson M."/>
            <person name="Roberts A."/>
            <person name="Saif S."/>
            <person name="Shenoy N."/>
            <person name="Sisk P."/>
            <person name="Stolte C."/>
            <person name="Sykes S."/>
            <person name="Thomson T."/>
            <person name="Walk T."/>
            <person name="White J."/>
            <person name="Yandava C."/>
            <person name="Burger G."/>
            <person name="Gray M.W."/>
            <person name="Holland P.W.H."/>
            <person name="King N."/>
            <person name="Lang F.B.F."/>
            <person name="Roger A.J."/>
            <person name="Ruiz-Trillo I."/>
            <person name="Lander E."/>
            <person name="Nusbaum C."/>
        </authorList>
    </citation>
    <scope>NUCLEOTIDE SEQUENCE [LARGE SCALE GENOMIC DNA]</scope>
    <source>
        <strain evidence="3 4">ATCC 50062</strain>
    </source>
</reference>
<name>A0A0L0DK21_THETB</name>
<evidence type="ECO:0000256" key="1">
    <source>
        <dbReference type="SAM" id="MobiDB-lite"/>
    </source>
</evidence>
<sequence length="188" mass="20090">MVLKFVGIVTATIVMAFLIGGLAGALYKIEGSDTLGDYTTRLFWHKAEAKYSSGNLKGTAVTLKLNRDDNPNLYALNDGMLSMMIFAFMASIGALVGAVLYAFDPVPAAPARSPSSWSWALALQPPSSCSSTSLVSASACLPLLRRTASALARTARPRTSSARRTVRRARAERATLSPWSPCRLPLPP</sequence>
<keyword evidence="2" id="KW-0472">Membrane</keyword>
<organism evidence="3 4">
    <name type="scientific">Thecamonas trahens ATCC 50062</name>
    <dbReference type="NCBI Taxonomy" id="461836"/>
    <lineage>
        <taxon>Eukaryota</taxon>
        <taxon>Apusozoa</taxon>
        <taxon>Apusomonadida</taxon>
        <taxon>Apusomonadidae</taxon>
        <taxon>Thecamonas</taxon>
    </lineage>
</organism>
<feature type="region of interest" description="Disordered" evidence="1">
    <location>
        <begin position="153"/>
        <end position="174"/>
    </location>
</feature>
<accession>A0A0L0DK21</accession>
<dbReference type="RefSeq" id="XP_013755058.1">
    <property type="nucleotide sequence ID" value="XM_013899604.1"/>
</dbReference>
<feature type="compositionally biased region" description="Low complexity" evidence="1">
    <location>
        <begin position="153"/>
        <end position="163"/>
    </location>
</feature>
<proteinExistence type="predicted"/>
<keyword evidence="2" id="KW-1133">Transmembrane helix</keyword>
<feature type="transmembrane region" description="Helical" evidence="2">
    <location>
        <begin position="80"/>
        <end position="103"/>
    </location>
</feature>
<gene>
    <name evidence="3" type="ORF">AMSG_08624</name>
</gene>
<evidence type="ECO:0000313" key="3">
    <source>
        <dbReference type="EMBL" id="KNC52744.1"/>
    </source>
</evidence>
<feature type="transmembrane region" description="Helical" evidence="2">
    <location>
        <begin position="5"/>
        <end position="27"/>
    </location>
</feature>